<dbReference type="KEGG" id="crz:D1345_09105"/>
<proteinExistence type="predicted"/>
<evidence type="ECO:0000313" key="2">
    <source>
        <dbReference type="EMBL" id="AXT46334.1"/>
    </source>
</evidence>
<organism evidence="2 3">
    <name type="scientific">Chromobacterium rhizoryzae</name>
    <dbReference type="NCBI Taxonomy" id="1778675"/>
    <lineage>
        <taxon>Bacteria</taxon>
        <taxon>Pseudomonadati</taxon>
        <taxon>Pseudomonadota</taxon>
        <taxon>Betaproteobacteria</taxon>
        <taxon>Neisseriales</taxon>
        <taxon>Chromobacteriaceae</taxon>
        <taxon>Chromobacterium</taxon>
    </lineage>
</organism>
<feature type="transmembrane region" description="Helical" evidence="1">
    <location>
        <begin position="56"/>
        <end position="76"/>
    </location>
</feature>
<keyword evidence="1" id="KW-0472">Membrane</keyword>
<evidence type="ECO:0000256" key="1">
    <source>
        <dbReference type="SAM" id="Phobius"/>
    </source>
</evidence>
<name>A0AAD0RQV7_9NEIS</name>
<evidence type="ECO:0000313" key="3">
    <source>
        <dbReference type="Proteomes" id="UP000259465"/>
    </source>
</evidence>
<dbReference type="Proteomes" id="UP000259465">
    <property type="component" value="Chromosome"/>
</dbReference>
<accession>A0AAD0RQV7</accession>
<gene>
    <name evidence="2" type="ORF">D1345_09105</name>
</gene>
<dbReference type="AlphaFoldDB" id="A0AAD0RQV7"/>
<keyword evidence="1" id="KW-1133">Transmembrane helix</keyword>
<protein>
    <submittedName>
        <fullName evidence="2">Uncharacterized protein</fullName>
    </submittedName>
</protein>
<sequence length="116" mass="13039">MLEVQAADLGVRRQELEVRSQELLHNKEYAVSLLEAQERDRENERKHQQEIAKQRSGGSLVVFLLILVFAAVALYLNKDEVVKDIVKIVIPAVFAGLGGYQYGKNQGLTQSTDQSQ</sequence>
<dbReference type="RefSeq" id="WP_081574065.1">
    <property type="nucleotide sequence ID" value="NZ_CP031968.1"/>
</dbReference>
<dbReference type="EMBL" id="CP031968">
    <property type="protein sequence ID" value="AXT46334.1"/>
    <property type="molecule type" value="Genomic_DNA"/>
</dbReference>
<reference evidence="2 3" key="1">
    <citation type="submission" date="2018-08" db="EMBL/GenBank/DDBJ databases">
        <title>Complete genome sequence of JP2-74.</title>
        <authorList>
            <person name="Wu L."/>
        </authorList>
    </citation>
    <scope>NUCLEOTIDE SEQUENCE [LARGE SCALE GENOMIC DNA]</scope>
    <source>
        <strain evidence="2 3">JP2-74</strain>
    </source>
</reference>
<keyword evidence="3" id="KW-1185">Reference proteome</keyword>
<keyword evidence="1" id="KW-0812">Transmembrane</keyword>